<dbReference type="InterPro" id="IPR001597">
    <property type="entry name" value="ArAA_b-elim_lyase/Thr_aldolase"/>
</dbReference>
<protein>
    <recommendedName>
        <fullName evidence="5">Aromatic amino acid beta-eliminating lyase/threonine aldolase domain-containing protein</fullName>
    </recommendedName>
</protein>
<evidence type="ECO:0000313" key="6">
    <source>
        <dbReference type="EMBL" id="KEY73047.1"/>
    </source>
</evidence>
<feature type="domain" description="Aromatic amino acid beta-eliminating lyase/threonine aldolase" evidence="5">
    <location>
        <begin position="53"/>
        <end position="257"/>
    </location>
</feature>
<accession>A0A084B668</accession>
<dbReference type="OrthoDB" id="10261951at2759"/>
<evidence type="ECO:0000256" key="1">
    <source>
        <dbReference type="ARBA" id="ARBA00001933"/>
    </source>
</evidence>
<dbReference type="EMBL" id="KL647935">
    <property type="protein sequence ID" value="KEY73047.1"/>
    <property type="molecule type" value="Genomic_DNA"/>
</dbReference>
<dbReference type="InterPro" id="IPR015421">
    <property type="entry name" value="PyrdxlP-dep_Trfase_major"/>
</dbReference>
<dbReference type="Gene3D" id="3.40.640.10">
    <property type="entry name" value="Type I PLP-dependent aspartate aminotransferase-like (Major domain)"/>
    <property type="match status" value="1"/>
</dbReference>
<keyword evidence="7" id="KW-1185">Reference proteome</keyword>
<dbReference type="Pfam" id="PF01212">
    <property type="entry name" value="Beta_elim_lyase"/>
    <property type="match status" value="1"/>
</dbReference>
<dbReference type="FunFam" id="3.40.640.10:FF:000030">
    <property type="entry name" value="Low-specificity L-threonine aldolase"/>
    <property type="match status" value="1"/>
</dbReference>
<name>A0A084B668_STACB</name>
<comment type="cofactor">
    <cofactor evidence="1">
        <name>pyridoxal 5'-phosphate</name>
        <dbReference type="ChEBI" id="CHEBI:597326"/>
    </cofactor>
</comment>
<dbReference type="PANTHER" id="PTHR48097:SF9">
    <property type="entry name" value="L-THREONINE ALDOLASE"/>
    <property type="match status" value="1"/>
</dbReference>
<evidence type="ECO:0000256" key="4">
    <source>
        <dbReference type="ARBA" id="ARBA00023239"/>
    </source>
</evidence>
<reference evidence="6 7" key="1">
    <citation type="journal article" date="2014" name="BMC Genomics">
        <title>Comparative genome sequencing reveals chemotype-specific gene clusters in the toxigenic black mold Stachybotrys.</title>
        <authorList>
            <person name="Semeiks J."/>
            <person name="Borek D."/>
            <person name="Otwinowski Z."/>
            <person name="Grishin N.V."/>
        </authorList>
    </citation>
    <scope>NUCLEOTIDE SEQUENCE [LARGE SCALE GENOMIC DNA]</scope>
    <source>
        <strain evidence="7">CBS 109288 / IBT 7711</strain>
    </source>
</reference>
<evidence type="ECO:0000256" key="2">
    <source>
        <dbReference type="ARBA" id="ARBA00006966"/>
    </source>
</evidence>
<keyword evidence="4" id="KW-0456">Lyase</keyword>
<gene>
    <name evidence="6" type="ORF">S7711_06121</name>
</gene>
<dbReference type="HOGENOM" id="CLU_943899_0_0_1"/>
<dbReference type="GO" id="GO:0005829">
    <property type="term" value="C:cytosol"/>
    <property type="evidence" value="ECO:0007669"/>
    <property type="project" value="TreeGrafter"/>
</dbReference>
<evidence type="ECO:0000256" key="3">
    <source>
        <dbReference type="ARBA" id="ARBA00022898"/>
    </source>
</evidence>
<dbReference type="GO" id="GO:0008732">
    <property type="term" value="F:L-allo-threonine aldolase activity"/>
    <property type="evidence" value="ECO:0007669"/>
    <property type="project" value="TreeGrafter"/>
</dbReference>
<keyword evidence="3" id="KW-0663">Pyridoxal phosphate</keyword>
<dbReference type="PANTHER" id="PTHR48097">
    <property type="entry name" value="L-THREONINE ALDOLASE-RELATED"/>
    <property type="match status" value="1"/>
</dbReference>
<dbReference type="Proteomes" id="UP000028045">
    <property type="component" value="Unassembled WGS sequence"/>
</dbReference>
<proteinExistence type="inferred from homology"/>
<comment type="similarity">
    <text evidence="2">Belongs to the threonine aldolase family.</text>
</comment>
<evidence type="ECO:0000259" key="5">
    <source>
        <dbReference type="Pfam" id="PF01212"/>
    </source>
</evidence>
<sequence>MGKLSLPLYKAVITRVVPAASPPAPPFLSARAFVTSSLRYHNRGGENGPISLDLRSDVTTIPTQSMLDAMQQCKHQDDVYEEDSETSEFENRIARLAGKEAGLFVLSGTMGNQLCLRSLLTQPPHGVICDKRSHVLNHEAGAISSLNGAQVQPVLPSKGMHLTLEDIKAEAILGNDIHFCPTRVISLENTLNGMIMPLAEIERISSFAREEGIRMHCDGTRLWEAAAAGAGSISELCAPFDTVNLCFTKGLGAPVGGHWGRAATTKFYNSNMPSRHGRDLWPRAGRPKRIDSHLA</sequence>
<dbReference type="AlphaFoldDB" id="A0A084B668"/>
<dbReference type="GO" id="GO:0006545">
    <property type="term" value="P:glycine biosynthetic process"/>
    <property type="evidence" value="ECO:0007669"/>
    <property type="project" value="TreeGrafter"/>
</dbReference>
<dbReference type="GO" id="GO:0006567">
    <property type="term" value="P:L-threonine catabolic process"/>
    <property type="evidence" value="ECO:0007669"/>
    <property type="project" value="TreeGrafter"/>
</dbReference>
<organism evidence="6 7">
    <name type="scientific">Stachybotrys chartarum (strain CBS 109288 / IBT 7711)</name>
    <name type="common">Toxic black mold</name>
    <name type="synonym">Stilbospora chartarum</name>
    <dbReference type="NCBI Taxonomy" id="1280523"/>
    <lineage>
        <taxon>Eukaryota</taxon>
        <taxon>Fungi</taxon>
        <taxon>Dikarya</taxon>
        <taxon>Ascomycota</taxon>
        <taxon>Pezizomycotina</taxon>
        <taxon>Sordariomycetes</taxon>
        <taxon>Hypocreomycetidae</taxon>
        <taxon>Hypocreales</taxon>
        <taxon>Stachybotryaceae</taxon>
        <taxon>Stachybotrys</taxon>
    </lineage>
</organism>
<dbReference type="InterPro" id="IPR015424">
    <property type="entry name" value="PyrdxlP-dep_Trfase"/>
</dbReference>
<dbReference type="SUPFAM" id="SSF53383">
    <property type="entry name" value="PLP-dependent transferases"/>
    <property type="match status" value="1"/>
</dbReference>
<evidence type="ECO:0000313" key="7">
    <source>
        <dbReference type="Proteomes" id="UP000028045"/>
    </source>
</evidence>